<organism evidence="2">
    <name type="scientific">Schlesneria paludicola</name>
    <dbReference type="NCBI Taxonomy" id="360056"/>
    <lineage>
        <taxon>Bacteria</taxon>
        <taxon>Pseudomonadati</taxon>
        <taxon>Planctomycetota</taxon>
        <taxon>Planctomycetia</taxon>
        <taxon>Planctomycetales</taxon>
        <taxon>Planctomycetaceae</taxon>
        <taxon>Schlesneria</taxon>
    </lineage>
</organism>
<feature type="region of interest" description="Disordered" evidence="1">
    <location>
        <begin position="622"/>
        <end position="642"/>
    </location>
</feature>
<evidence type="ECO:0008006" key="3">
    <source>
        <dbReference type="Google" id="ProtNLM"/>
    </source>
</evidence>
<name>A0A7C2JZP6_9PLAN</name>
<proteinExistence type="predicted"/>
<gene>
    <name evidence="2" type="ORF">ENQ76_14685</name>
</gene>
<evidence type="ECO:0000256" key="1">
    <source>
        <dbReference type="SAM" id="MobiDB-lite"/>
    </source>
</evidence>
<dbReference type="EMBL" id="DSOK01000404">
    <property type="protein sequence ID" value="HEN16704.1"/>
    <property type="molecule type" value="Genomic_DNA"/>
</dbReference>
<accession>A0A7C2JZP6</accession>
<dbReference type="InterPro" id="IPR013783">
    <property type="entry name" value="Ig-like_fold"/>
</dbReference>
<dbReference type="SUPFAM" id="SSF52833">
    <property type="entry name" value="Thioredoxin-like"/>
    <property type="match status" value="1"/>
</dbReference>
<dbReference type="AlphaFoldDB" id="A0A7C2JZP6"/>
<reference evidence="2" key="1">
    <citation type="journal article" date="2020" name="mSystems">
        <title>Genome- and Community-Level Interaction Insights into Carbon Utilization and Element Cycling Functions of Hydrothermarchaeota in Hydrothermal Sediment.</title>
        <authorList>
            <person name="Zhou Z."/>
            <person name="Liu Y."/>
            <person name="Xu W."/>
            <person name="Pan J."/>
            <person name="Luo Z.H."/>
            <person name="Li M."/>
        </authorList>
    </citation>
    <scope>NUCLEOTIDE SEQUENCE [LARGE SCALE GENOMIC DNA]</scope>
    <source>
        <strain evidence="2">SpSt-339</strain>
    </source>
</reference>
<comment type="caution">
    <text evidence="2">The sequence shown here is derived from an EMBL/GenBank/DDBJ whole genome shotgun (WGS) entry which is preliminary data.</text>
</comment>
<dbReference type="Gene3D" id="2.60.40.10">
    <property type="entry name" value="Immunoglobulins"/>
    <property type="match status" value="1"/>
</dbReference>
<evidence type="ECO:0000313" key="2">
    <source>
        <dbReference type="EMBL" id="HEN16704.1"/>
    </source>
</evidence>
<feature type="compositionally biased region" description="Polar residues" evidence="1">
    <location>
        <begin position="632"/>
        <end position="642"/>
    </location>
</feature>
<dbReference type="InterPro" id="IPR036249">
    <property type="entry name" value="Thioredoxin-like_sf"/>
</dbReference>
<protein>
    <recommendedName>
        <fullName evidence="3">Thioredoxin domain-containing protein</fullName>
    </recommendedName>
</protein>
<sequence length="642" mass="71333">MEGLWGMVITQPMADQSGQQTYVDACVALIEFRKDADANWSCEVIATLQNARAMRCDSATVNGSDVEINFLIDQTPMNLQGQLVDGIVRGTLTMPDAGIIPVVMRPTNERKYEGWEPTPVAQGMDKLAQAVASRDQPQALLDLANELRGNSLSLLAYELVINRLPQYANLDETGVRGLVRDYLDMANIWGPRQIAQARLTAAMSVAMTRRFPDFSLELADAVAKAGSFQRPNWEESLDFVREQAQLDIGLKQIKSRDAEERAAAFEKLQTLVEKQRYNPELLEALAIYAERNDQKPLAKQYYADIVALPLLEETWRQQRAGQPPGDPTPRERLLNLWEQEHGGLDGFDKFLATAYEQRLAELMDKAGQAVPEVVPADQQKRTVLVELFTAASCFPCVSADLALAELRRTYPVPQVIVLQFHQHLPAPDPLTNLDSEDRFAYYEPRGTPAAFVDGQPVADPGVSGLLQHVIPAYRRTRSAVDTRLKFPSQAKLVLSAALEGEELVIDAEATDFPEDQSPDLRLRLALVEDHVDFTGANGIRGHEFVVREMLGGAKGVGVKSGRLSYSLRMPLADVRQHLTDYLTQFESGRDYTFLVKPMKLERLTLVGWVQNDATREILHSGLTPVAGRTAETPASEQPAKSE</sequence>